<dbReference type="OrthoDB" id="9801227at2"/>
<reference evidence="2 3" key="1">
    <citation type="submission" date="2019-03" db="EMBL/GenBank/DDBJ databases">
        <title>Seongchinamella monodicae gen. nov., sp. nov., a novel member of the Gammaproteobacteria isolated from a tidal mudflat of beach.</title>
        <authorList>
            <person name="Yang H.G."/>
            <person name="Kang J.W."/>
            <person name="Lee S.D."/>
        </authorList>
    </citation>
    <scope>NUCLEOTIDE SEQUENCE [LARGE SCALE GENOMIC DNA]</scope>
    <source>
        <strain evidence="2 3">GH4-78</strain>
    </source>
</reference>
<dbReference type="InterPro" id="IPR014710">
    <property type="entry name" value="RmlC-like_jellyroll"/>
</dbReference>
<dbReference type="Gene3D" id="2.60.120.10">
    <property type="entry name" value="Jelly Rolls"/>
    <property type="match status" value="1"/>
</dbReference>
<evidence type="ECO:0000313" key="3">
    <source>
        <dbReference type="Proteomes" id="UP000295554"/>
    </source>
</evidence>
<accession>A0A4V2ZX52</accession>
<keyword evidence="3" id="KW-1185">Reference proteome</keyword>
<feature type="domain" description="ChrR-like cupin" evidence="1">
    <location>
        <begin position="13"/>
        <end position="115"/>
    </location>
</feature>
<name>A0A4V2ZX52_9GAMM</name>
<dbReference type="AlphaFoldDB" id="A0A4V2ZX52"/>
<evidence type="ECO:0000313" key="2">
    <source>
        <dbReference type="EMBL" id="TDG13314.1"/>
    </source>
</evidence>
<dbReference type="SUPFAM" id="SSF51182">
    <property type="entry name" value="RmlC-like cupins"/>
    <property type="match status" value="1"/>
</dbReference>
<evidence type="ECO:0000259" key="1">
    <source>
        <dbReference type="Pfam" id="PF12973"/>
    </source>
</evidence>
<dbReference type="InterPro" id="IPR011051">
    <property type="entry name" value="RmlC_Cupin_sf"/>
</dbReference>
<dbReference type="EMBL" id="SMSE01000002">
    <property type="protein sequence ID" value="TDG13314.1"/>
    <property type="molecule type" value="Genomic_DNA"/>
</dbReference>
<comment type="caution">
    <text evidence="2">The sequence shown here is derived from an EMBL/GenBank/DDBJ whole genome shotgun (WGS) entry which is preliminary data.</text>
</comment>
<protein>
    <recommendedName>
        <fullName evidence="1">ChrR-like cupin domain-containing protein</fullName>
    </recommendedName>
</protein>
<sequence length="153" mass="16607">MNSAANPYISEQGDILANIHTMPWLEVGGGTRFKVLRACRVTGDWALFVNMEPGAAFQPHRHQGPGQFFITKGELLYEVGSAPEGTYGFEPVFAEHSRARCEVETEMLFLGAGAVVYFKDDGSVDYVFDAESLLGLAAGDVELNIGNENKTTG</sequence>
<dbReference type="RefSeq" id="WP_133211170.1">
    <property type="nucleotide sequence ID" value="NZ_SMSE01000002.1"/>
</dbReference>
<dbReference type="Proteomes" id="UP000295554">
    <property type="component" value="Unassembled WGS sequence"/>
</dbReference>
<gene>
    <name evidence="2" type="ORF">E2F43_07145</name>
</gene>
<dbReference type="InterPro" id="IPR025979">
    <property type="entry name" value="ChrR-like_cupin_dom"/>
</dbReference>
<dbReference type="Pfam" id="PF12973">
    <property type="entry name" value="Cupin_7"/>
    <property type="match status" value="1"/>
</dbReference>
<organism evidence="2 3">
    <name type="scientific">Seongchinamella unica</name>
    <dbReference type="NCBI Taxonomy" id="2547392"/>
    <lineage>
        <taxon>Bacteria</taxon>
        <taxon>Pseudomonadati</taxon>
        <taxon>Pseudomonadota</taxon>
        <taxon>Gammaproteobacteria</taxon>
        <taxon>Cellvibrionales</taxon>
        <taxon>Halieaceae</taxon>
        <taxon>Seongchinamella</taxon>
    </lineage>
</organism>
<proteinExistence type="predicted"/>